<protein>
    <submittedName>
        <fullName evidence="1">Uncharacterized protein</fullName>
    </submittedName>
</protein>
<dbReference type="Proteomes" id="UP000246464">
    <property type="component" value="Chromosome 7"/>
</dbReference>
<gene>
    <name evidence="2" type="ORF">F2P81_001165</name>
    <name evidence="1" type="ORF">SMAX5B_016239</name>
</gene>
<proteinExistence type="predicted"/>
<dbReference type="EMBL" id="VEVO01000001">
    <property type="protein sequence ID" value="KAF0047532.1"/>
    <property type="molecule type" value="Genomic_DNA"/>
</dbReference>
<sequence length="103" mass="11256">MSNEKQDMSAMSSFLLETLISGSCIVHCNKHGAEELCGNDPLKEQSLTRSQLRDDQYVPASLVSSASIAKLQTFKQPSRAAHDLSPGIAMATVLKKRNRLPLL</sequence>
<dbReference type="EMBL" id="CP026249">
    <property type="protein sequence ID" value="AWP04802.1"/>
    <property type="molecule type" value="Genomic_DNA"/>
</dbReference>
<keyword evidence="3" id="KW-1185">Reference proteome</keyword>
<name>A0A2U9BMY6_SCOMX</name>
<dbReference type="Proteomes" id="UP000438429">
    <property type="component" value="Unassembled WGS sequence"/>
</dbReference>
<evidence type="ECO:0000313" key="4">
    <source>
        <dbReference type="Proteomes" id="UP000438429"/>
    </source>
</evidence>
<evidence type="ECO:0000313" key="1">
    <source>
        <dbReference type="EMBL" id="AWP04802.1"/>
    </source>
</evidence>
<reference evidence="1 3" key="1">
    <citation type="submission" date="2017-12" db="EMBL/GenBank/DDBJ databases">
        <title>Integrating genomic resources of turbot (Scophthalmus maximus) in depth evaluation of genetic and physical mapping variation across individuals.</title>
        <authorList>
            <person name="Martinez P."/>
        </authorList>
    </citation>
    <scope>NUCLEOTIDE SEQUENCE [LARGE SCALE GENOMIC DNA]</scope>
</reference>
<dbReference type="AlphaFoldDB" id="A0A2U9BMY6"/>
<evidence type="ECO:0000313" key="2">
    <source>
        <dbReference type="EMBL" id="KAF0047532.1"/>
    </source>
</evidence>
<organism evidence="1 3">
    <name type="scientific">Scophthalmus maximus</name>
    <name type="common">Turbot</name>
    <name type="synonym">Psetta maxima</name>
    <dbReference type="NCBI Taxonomy" id="52904"/>
    <lineage>
        <taxon>Eukaryota</taxon>
        <taxon>Metazoa</taxon>
        <taxon>Chordata</taxon>
        <taxon>Craniata</taxon>
        <taxon>Vertebrata</taxon>
        <taxon>Euteleostomi</taxon>
        <taxon>Actinopterygii</taxon>
        <taxon>Neopterygii</taxon>
        <taxon>Teleostei</taxon>
        <taxon>Neoteleostei</taxon>
        <taxon>Acanthomorphata</taxon>
        <taxon>Carangaria</taxon>
        <taxon>Pleuronectiformes</taxon>
        <taxon>Pleuronectoidei</taxon>
        <taxon>Scophthalmidae</taxon>
        <taxon>Scophthalmus</taxon>
    </lineage>
</organism>
<reference evidence="2 4" key="2">
    <citation type="submission" date="2019-06" db="EMBL/GenBank/DDBJ databases">
        <title>Draft genomes of female and male turbot (Scophthalmus maximus).</title>
        <authorList>
            <person name="Xu H."/>
            <person name="Xu X.-W."/>
            <person name="Shao C."/>
            <person name="Chen S."/>
        </authorList>
    </citation>
    <scope>NUCLEOTIDE SEQUENCE [LARGE SCALE GENOMIC DNA]</scope>
    <source>
        <strain evidence="2">Ysfricsl-2016a</strain>
        <tissue evidence="2">Blood</tissue>
    </source>
</reference>
<accession>A0A2U9BMY6</accession>
<evidence type="ECO:0000313" key="3">
    <source>
        <dbReference type="Proteomes" id="UP000246464"/>
    </source>
</evidence>